<keyword evidence="2" id="KW-0812">Transmembrane</keyword>
<organism evidence="4 5">
    <name type="scientific">Kitasatospora nipponensis</name>
    <dbReference type="NCBI Taxonomy" id="258049"/>
    <lineage>
        <taxon>Bacteria</taxon>
        <taxon>Bacillati</taxon>
        <taxon>Actinomycetota</taxon>
        <taxon>Actinomycetes</taxon>
        <taxon>Kitasatosporales</taxon>
        <taxon>Streptomycetaceae</taxon>
        <taxon>Kitasatospora</taxon>
    </lineage>
</organism>
<dbReference type="Gene3D" id="2.40.128.630">
    <property type="match status" value="1"/>
</dbReference>
<feature type="domain" description="Pyrrolo-quinoline quinone repeat" evidence="3">
    <location>
        <begin position="233"/>
        <end position="415"/>
    </location>
</feature>
<dbReference type="Proteomes" id="UP001500037">
    <property type="component" value="Unassembled WGS sequence"/>
</dbReference>
<evidence type="ECO:0000259" key="3">
    <source>
        <dbReference type="Pfam" id="PF13360"/>
    </source>
</evidence>
<evidence type="ECO:0000256" key="2">
    <source>
        <dbReference type="SAM" id="Phobius"/>
    </source>
</evidence>
<keyword evidence="5" id="KW-1185">Reference proteome</keyword>
<evidence type="ECO:0000313" key="5">
    <source>
        <dbReference type="Proteomes" id="UP001500037"/>
    </source>
</evidence>
<evidence type="ECO:0000313" key="4">
    <source>
        <dbReference type="EMBL" id="GAA1217262.1"/>
    </source>
</evidence>
<dbReference type="Gene3D" id="2.130.10.10">
    <property type="entry name" value="YVTN repeat-like/Quinoprotein amine dehydrogenase"/>
    <property type="match status" value="1"/>
</dbReference>
<dbReference type="PANTHER" id="PTHR34512">
    <property type="entry name" value="CELL SURFACE PROTEIN"/>
    <property type="match status" value="1"/>
</dbReference>
<dbReference type="InterPro" id="IPR015943">
    <property type="entry name" value="WD40/YVTN_repeat-like_dom_sf"/>
</dbReference>
<reference evidence="4 5" key="1">
    <citation type="journal article" date="2019" name="Int. J. Syst. Evol. Microbiol.">
        <title>The Global Catalogue of Microorganisms (GCM) 10K type strain sequencing project: providing services to taxonomists for standard genome sequencing and annotation.</title>
        <authorList>
            <consortium name="The Broad Institute Genomics Platform"/>
            <consortium name="The Broad Institute Genome Sequencing Center for Infectious Disease"/>
            <person name="Wu L."/>
            <person name="Ma J."/>
        </authorList>
    </citation>
    <scope>NUCLEOTIDE SEQUENCE [LARGE SCALE GENOMIC DNA]</scope>
    <source>
        <strain evidence="4 5">JCM 13004</strain>
    </source>
</reference>
<feature type="compositionally biased region" description="Low complexity" evidence="1">
    <location>
        <begin position="36"/>
        <end position="45"/>
    </location>
</feature>
<accession>A0ABN1VMU0</accession>
<dbReference type="Pfam" id="PF13360">
    <property type="entry name" value="PQQ_2"/>
    <property type="match status" value="1"/>
</dbReference>
<dbReference type="InterPro" id="IPR011047">
    <property type="entry name" value="Quinoprotein_ADH-like_sf"/>
</dbReference>
<feature type="compositionally biased region" description="Low complexity" evidence="1">
    <location>
        <begin position="140"/>
        <end position="156"/>
    </location>
</feature>
<dbReference type="InterPro" id="IPR002372">
    <property type="entry name" value="PQQ_rpt_dom"/>
</dbReference>
<proteinExistence type="predicted"/>
<keyword evidence="2" id="KW-1133">Transmembrane helix</keyword>
<feature type="region of interest" description="Disordered" evidence="1">
    <location>
        <begin position="1"/>
        <end position="162"/>
    </location>
</feature>
<feature type="transmembrane region" description="Helical" evidence="2">
    <location>
        <begin position="181"/>
        <end position="204"/>
    </location>
</feature>
<dbReference type="PANTHER" id="PTHR34512:SF30">
    <property type="entry name" value="OUTER MEMBRANE PROTEIN ASSEMBLY FACTOR BAMB"/>
    <property type="match status" value="1"/>
</dbReference>
<dbReference type="SUPFAM" id="SSF50998">
    <property type="entry name" value="Quinoprotein alcohol dehydrogenase-like"/>
    <property type="match status" value="1"/>
</dbReference>
<name>A0ABN1VMU0_9ACTN</name>
<dbReference type="RefSeq" id="WP_344438246.1">
    <property type="nucleotide sequence ID" value="NZ_BAAALF010000003.1"/>
</dbReference>
<gene>
    <name evidence="4" type="ORF">GCM10009665_03930</name>
</gene>
<sequence length="608" mass="60713">MAGDHQGAGGAPGGQPGGRPGFDPAAVADQRTQLDGAAIPHQAAPTAPPAGAPGGAPGGDLHYQPTALAFPAQGAMPPAGPGGQPPAFGAPTGPVGPYDPQAAGGYGYPQGPPTPPPAQGYAAPQGGGYAQHPAPPQPPAGYGAQPYGGQPGVPGAPAGPGYGYPGPIQPTAAPAKQRNPILVFGAVAGSVLVVAIVIALVVLFKGSPSPGTSGGGTGGGGGGGSDAGKYAVTWTVPKSTASGSDARTIGQWTTDKLVVRGDATGLVAYNLSDGKAAWTLKVPSGVKAFCSMSSTINKNSVGGVSFNLGDDDCAGLGAVDATTGKLLFQVGSPLKSKSFDTKVTVTDTTLAAASGALLAGYNLTDGKSLWSYKDRADYCSENADAAGGLVVVSDYCSDSSPKQQLTVLDANTGKSTQTFSLKDDNERLTSIVSVKPLVLEISAGYDGDFVQGIDASNNPMAKIPLKVTGEDRLQLSAASDPFAKSLVIGNTLYVEVQQNSKTAIRAIDLVSGKTLWTVDGGAADGLRLVDHKSGTAVTAIAMAGYNKTSQVVTLSAADGSATPVGGFSTKNQSFMPFEGAEVLLSDDGRVLSIPQLPIDSTMTMYGKG</sequence>
<keyword evidence="2" id="KW-0472">Membrane</keyword>
<dbReference type="EMBL" id="BAAALF010000003">
    <property type="protein sequence ID" value="GAA1217262.1"/>
    <property type="molecule type" value="Genomic_DNA"/>
</dbReference>
<comment type="caution">
    <text evidence="4">The sequence shown here is derived from an EMBL/GenBank/DDBJ whole genome shotgun (WGS) entry which is preliminary data.</text>
</comment>
<evidence type="ECO:0000256" key="1">
    <source>
        <dbReference type="SAM" id="MobiDB-lite"/>
    </source>
</evidence>
<feature type="compositionally biased region" description="Gly residues" evidence="1">
    <location>
        <begin position="1"/>
        <end position="20"/>
    </location>
</feature>
<protein>
    <recommendedName>
        <fullName evidence="3">Pyrrolo-quinoline quinone repeat domain-containing protein</fullName>
    </recommendedName>
</protein>